<dbReference type="Pfam" id="PF02678">
    <property type="entry name" value="Pirin"/>
    <property type="match status" value="1"/>
</dbReference>
<evidence type="ECO:0000313" key="7">
    <source>
        <dbReference type="Proteomes" id="UP000321580"/>
    </source>
</evidence>
<feature type="binding site" evidence="2">
    <location>
        <position position="114"/>
    </location>
    <ligand>
        <name>Fe cation</name>
        <dbReference type="ChEBI" id="CHEBI:24875"/>
    </ligand>
</feature>
<dbReference type="InterPro" id="IPR003829">
    <property type="entry name" value="Pirin_N_dom"/>
</dbReference>
<dbReference type="InterPro" id="IPR041602">
    <property type="entry name" value="Quercetinase_C"/>
</dbReference>
<dbReference type="PANTHER" id="PTHR43212:SF3">
    <property type="entry name" value="QUERCETIN 2,3-DIOXYGENASE"/>
    <property type="match status" value="1"/>
</dbReference>
<feature type="binding site" evidence="2">
    <location>
        <position position="70"/>
    </location>
    <ligand>
        <name>Fe cation</name>
        <dbReference type="ChEBI" id="CHEBI:24875"/>
    </ligand>
</feature>
<comment type="similarity">
    <text evidence="1 3">Belongs to the pirin family.</text>
</comment>
<dbReference type="PANTHER" id="PTHR43212">
    <property type="entry name" value="QUERCETIN 2,3-DIOXYGENASE"/>
    <property type="match status" value="1"/>
</dbReference>
<dbReference type="SUPFAM" id="SSF51182">
    <property type="entry name" value="RmlC-like cupins"/>
    <property type="match status" value="1"/>
</dbReference>
<evidence type="ECO:0000259" key="5">
    <source>
        <dbReference type="Pfam" id="PF17954"/>
    </source>
</evidence>
<sequence length="249" mass="27492">MVQPAAARAPQPFKSVLHKAETRGETRASWLLGKHTFSFNRYYDPDRMNFGLLRVLNDDHIAGGGGFPTHPHENMEIVTIQLEGGLAHRDNTGGSGTIRPNEVQVMTAGTGVQHSEVNASATEASKLLQIWVFPNEMGLTPRYDQKRFDPAKRQGRWQALVSPNDPEALRIHQNAVFSRGDFPSGTAARYDMQFPGNGVYAFILSGACRINGQPLQARDGFGVWDTGHIEVETAADTEILLIEVPMINR</sequence>
<accession>A0A5C6S1C3</accession>
<dbReference type="InterPro" id="IPR012093">
    <property type="entry name" value="Pirin"/>
</dbReference>
<comment type="caution">
    <text evidence="6">The sequence shown here is derived from an EMBL/GenBank/DDBJ whole genome shotgun (WGS) entry which is preliminary data.</text>
</comment>
<protein>
    <submittedName>
        <fullName evidence="6">Pirin family protein</fullName>
    </submittedName>
</protein>
<evidence type="ECO:0000256" key="3">
    <source>
        <dbReference type="RuleBase" id="RU003457"/>
    </source>
</evidence>
<dbReference type="Proteomes" id="UP000321580">
    <property type="component" value="Unassembled WGS sequence"/>
</dbReference>
<name>A0A5C6S1C3_9BACT</name>
<dbReference type="OrthoDB" id="321327at2"/>
<keyword evidence="2" id="KW-0479">Metal-binding</keyword>
<feature type="binding site" evidence="2">
    <location>
        <position position="72"/>
    </location>
    <ligand>
        <name>Fe cation</name>
        <dbReference type="ChEBI" id="CHEBI:24875"/>
    </ligand>
</feature>
<dbReference type="Gene3D" id="2.60.120.10">
    <property type="entry name" value="Jelly Rolls"/>
    <property type="match status" value="2"/>
</dbReference>
<dbReference type="PIRSF" id="PIRSF006232">
    <property type="entry name" value="Pirin"/>
    <property type="match status" value="1"/>
</dbReference>
<dbReference type="EMBL" id="VOOR01000004">
    <property type="protein sequence ID" value="TXB68418.1"/>
    <property type="molecule type" value="Genomic_DNA"/>
</dbReference>
<feature type="domain" description="Quercetin 2,3-dioxygenase C-terminal cupin" evidence="5">
    <location>
        <begin position="160"/>
        <end position="244"/>
    </location>
</feature>
<feature type="binding site" evidence="2">
    <location>
        <position position="116"/>
    </location>
    <ligand>
        <name>Fe cation</name>
        <dbReference type="ChEBI" id="CHEBI:24875"/>
    </ligand>
</feature>
<gene>
    <name evidence="6" type="ORF">FRY97_02675</name>
</gene>
<dbReference type="InterPro" id="IPR011051">
    <property type="entry name" value="RmlC_Cupin_sf"/>
</dbReference>
<dbReference type="Pfam" id="PF17954">
    <property type="entry name" value="Pirin_C_2"/>
    <property type="match status" value="1"/>
</dbReference>
<dbReference type="InterPro" id="IPR014710">
    <property type="entry name" value="RmlC-like_jellyroll"/>
</dbReference>
<evidence type="ECO:0000256" key="2">
    <source>
        <dbReference type="PIRSR" id="PIRSR006232-1"/>
    </source>
</evidence>
<dbReference type="AlphaFoldDB" id="A0A5C6S1C3"/>
<dbReference type="GO" id="GO:0046872">
    <property type="term" value="F:metal ion binding"/>
    <property type="evidence" value="ECO:0007669"/>
    <property type="project" value="UniProtKB-KW"/>
</dbReference>
<evidence type="ECO:0000313" key="6">
    <source>
        <dbReference type="EMBL" id="TXB68418.1"/>
    </source>
</evidence>
<evidence type="ECO:0000259" key="4">
    <source>
        <dbReference type="Pfam" id="PF02678"/>
    </source>
</evidence>
<dbReference type="CDD" id="cd02910">
    <property type="entry name" value="cupin_Yhhw_N"/>
    <property type="match status" value="1"/>
</dbReference>
<organism evidence="6 7">
    <name type="scientific">Phaeodactylibacter luteus</name>
    <dbReference type="NCBI Taxonomy" id="1564516"/>
    <lineage>
        <taxon>Bacteria</taxon>
        <taxon>Pseudomonadati</taxon>
        <taxon>Bacteroidota</taxon>
        <taxon>Saprospiria</taxon>
        <taxon>Saprospirales</taxon>
        <taxon>Haliscomenobacteraceae</taxon>
        <taxon>Phaeodactylibacter</taxon>
    </lineage>
</organism>
<keyword evidence="7" id="KW-1185">Reference proteome</keyword>
<evidence type="ECO:0000256" key="1">
    <source>
        <dbReference type="ARBA" id="ARBA00008416"/>
    </source>
</evidence>
<comment type="cofactor">
    <cofactor evidence="2">
        <name>Fe cation</name>
        <dbReference type="ChEBI" id="CHEBI:24875"/>
    </cofactor>
    <text evidence="2">Binds 1 Fe cation per subunit.</text>
</comment>
<feature type="domain" description="Pirin N-terminal" evidence="4">
    <location>
        <begin position="25"/>
        <end position="132"/>
    </location>
</feature>
<proteinExistence type="inferred from homology"/>
<keyword evidence="2" id="KW-0408">Iron</keyword>
<reference evidence="6 7" key="1">
    <citation type="submission" date="2019-08" db="EMBL/GenBank/DDBJ databases">
        <title>Genome of Phaeodactylibacter luteus.</title>
        <authorList>
            <person name="Bowman J.P."/>
        </authorList>
    </citation>
    <scope>NUCLEOTIDE SEQUENCE [LARGE SCALE GENOMIC DNA]</scope>
    <source>
        <strain evidence="6 7">KCTC 42180</strain>
    </source>
</reference>